<feature type="domain" description="Cyclic nucleotide-binding" evidence="4">
    <location>
        <begin position="39"/>
        <end position="140"/>
    </location>
</feature>
<dbReference type="Proteomes" id="UP000258379">
    <property type="component" value="Unassembled WGS sequence"/>
</dbReference>
<evidence type="ECO:0000256" key="3">
    <source>
        <dbReference type="ARBA" id="ARBA00023163"/>
    </source>
</evidence>
<dbReference type="SUPFAM" id="SSF51206">
    <property type="entry name" value="cAMP-binding domain-like"/>
    <property type="match status" value="1"/>
</dbReference>
<keyword evidence="3" id="KW-0804">Transcription</keyword>
<evidence type="ECO:0000259" key="4">
    <source>
        <dbReference type="PROSITE" id="PS50042"/>
    </source>
</evidence>
<sequence length="233" mass="26763">MNNKCIATALEFILDATDSMSTIVKIEKAKQLIPHQFIRTYHTNDVLINMNSAAKYVYIFLDGKATVRGSLNRNDGVISNIEPIEILGLFELVTNEPHYTAFVMAEEKSLVFRIPSSLFREIVQENGKICYCVLSIFAKTAGRTMQEAATKRLLESIDIIGYYLYTQANKDRPYICPYTREDLAKILNINLRTLYRYLESMKKENLITSIRGKLVITDQHFALLHKRYSSMTI</sequence>
<dbReference type="GO" id="GO:0006355">
    <property type="term" value="P:regulation of DNA-templated transcription"/>
    <property type="evidence" value="ECO:0007669"/>
    <property type="project" value="InterPro"/>
</dbReference>
<keyword evidence="1" id="KW-0805">Transcription regulation</keyword>
<dbReference type="PROSITE" id="PS50042">
    <property type="entry name" value="CNMP_BINDING_3"/>
    <property type="match status" value="1"/>
</dbReference>
<dbReference type="CDD" id="cd00038">
    <property type="entry name" value="CAP_ED"/>
    <property type="match status" value="1"/>
</dbReference>
<reference evidence="5 6" key="1">
    <citation type="submission" date="2017-07" db="EMBL/GenBank/DDBJ databases">
        <title>A comparative genomics approach to explaining the enigmatic role of Gardnerella vaginalis in the vaginal microbiome.</title>
        <authorList>
            <person name="Vancuren S.J."/>
            <person name="Hill J.E."/>
        </authorList>
    </citation>
    <scope>NUCLEOTIDE SEQUENCE [LARGE SCALE GENOMIC DNA]</scope>
    <source>
        <strain evidence="5 6">WP023</strain>
    </source>
</reference>
<dbReference type="InterPro" id="IPR012318">
    <property type="entry name" value="HTH_CRP"/>
</dbReference>
<evidence type="ECO:0000256" key="1">
    <source>
        <dbReference type="ARBA" id="ARBA00023015"/>
    </source>
</evidence>
<dbReference type="Gene3D" id="1.10.10.10">
    <property type="entry name" value="Winged helix-like DNA-binding domain superfamily/Winged helix DNA-binding domain"/>
    <property type="match status" value="1"/>
</dbReference>
<organism evidence="5 6">
    <name type="scientific">Gardnerella vaginalis</name>
    <dbReference type="NCBI Taxonomy" id="2702"/>
    <lineage>
        <taxon>Bacteria</taxon>
        <taxon>Bacillati</taxon>
        <taxon>Actinomycetota</taxon>
        <taxon>Actinomycetes</taxon>
        <taxon>Bifidobacteriales</taxon>
        <taxon>Bifidobacteriaceae</taxon>
        <taxon>Gardnerella</taxon>
    </lineage>
</organism>
<dbReference type="InterPro" id="IPR036388">
    <property type="entry name" value="WH-like_DNA-bd_sf"/>
</dbReference>
<dbReference type="InterPro" id="IPR036390">
    <property type="entry name" value="WH_DNA-bd_sf"/>
</dbReference>
<dbReference type="InterPro" id="IPR000595">
    <property type="entry name" value="cNMP-bd_dom"/>
</dbReference>
<dbReference type="RefSeq" id="WP_075038722.1">
    <property type="nucleotide sequence ID" value="NZ_CP033836.1"/>
</dbReference>
<accession>A0A1Q6D3P4</accession>
<evidence type="ECO:0000256" key="2">
    <source>
        <dbReference type="ARBA" id="ARBA00023125"/>
    </source>
</evidence>
<name>A0A1Q6D3P4_GARVA</name>
<comment type="caution">
    <text evidence="5">The sequence shown here is derived from an EMBL/GenBank/DDBJ whole genome shotgun (WGS) entry which is preliminary data.</text>
</comment>
<protein>
    <submittedName>
        <fullName evidence="5">Crp/Fnr family transcriptional regulator</fullName>
    </submittedName>
</protein>
<evidence type="ECO:0000313" key="6">
    <source>
        <dbReference type="Proteomes" id="UP000258379"/>
    </source>
</evidence>
<keyword evidence="2" id="KW-0238">DNA-binding</keyword>
<dbReference type="Pfam" id="PF13545">
    <property type="entry name" value="HTH_Crp_2"/>
    <property type="match status" value="1"/>
</dbReference>
<dbReference type="Pfam" id="PF00027">
    <property type="entry name" value="cNMP_binding"/>
    <property type="match status" value="1"/>
</dbReference>
<dbReference type="EMBL" id="NNRU01000011">
    <property type="protein sequence ID" value="RFT26283.1"/>
    <property type="molecule type" value="Genomic_DNA"/>
</dbReference>
<dbReference type="GO" id="GO:0003677">
    <property type="term" value="F:DNA binding"/>
    <property type="evidence" value="ECO:0007669"/>
    <property type="project" value="UniProtKB-KW"/>
</dbReference>
<proteinExistence type="predicted"/>
<gene>
    <name evidence="5" type="ORF">CG405_09140</name>
</gene>
<dbReference type="Gene3D" id="2.60.120.10">
    <property type="entry name" value="Jelly Rolls"/>
    <property type="match status" value="1"/>
</dbReference>
<dbReference type="SUPFAM" id="SSF46785">
    <property type="entry name" value="Winged helix' DNA-binding domain"/>
    <property type="match status" value="1"/>
</dbReference>
<dbReference type="AlphaFoldDB" id="A0A1Q6D3P4"/>
<evidence type="ECO:0000313" key="5">
    <source>
        <dbReference type="EMBL" id="RFT26283.1"/>
    </source>
</evidence>
<dbReference type="InterPro" id="IPR018490">
    <property type="entry name" value="cNMP-bd_dom_sf"/>
</dbReference>
<dbReference type="InterPro" id="IPR014710">
    <property type="entry name" value="RmlC-like_jellyroll"/>
</dbReference>